<accession>A0AAW9JAN1</accession>
<comment type="caution">
    <text evidence="1">The sequence shown here is derived from an EMBL/GenBank/DDBJ whole genome shotgun (WGS) entry which is preliminary data.</text>
</comment>
<feature type="non-terminal residue" evidence="1">
    <location>
        <position position="53"/>
    </location>
</feature>
<protein>
    <submittedName>
        <fullName evidence="1">Iron ABC transporter permease</fullName>
    </submittedName>
</protein>
<dbReference type="Proteomes" id="UP001289066">
    <property type="component" value="Unassembled WGS sequence"/>
</dbReference>
<sequence length="53" mass="6032">MEQSKKHTIAFTICSMLLLIIGMVLAIRLGSVHIGFSEIWDSIFNYSETLELM</sequence>
<dbReference type="AlphaFoldDB" id="A0AAW9JAN1"/>
<evidence type="ECO:0000313" key="1">
    <source>
        <dbReference type="EMBL" id="MDZ5035457.1"/>
    </source>
</evidence>
<organism evidence="1 2">
    <name type="scientific">Clostridium perfringens</name>
    <dbReference type="NCBI Taxonomy" id="1502"/>
    <lineage>
        <taxon>Bacteria</taxon>
        <taxon>Bacillati</taxon>
        <taxon>Bacillota</taxon>
        <taxon>Clostridia</taxon>
        <taxon>Eubacteriales</taxon>
        <taxon>Clostridiaceae</taxon>
        <taxon>Clostridium</taxon>
    </lineage>
</organism>
<name>A0AAW9JAN1_CLOPF</name>
<gene>
    <name evidence="1" type="ORF">GNF81_22525</name>
</gene>
<proteinExistence type="predicted"/>
<evidence type="ECO:0000313" key="2">
    <source>
        <dbReference type="Proteomes" id="UP001289066"/>
    </source>
</evidence>
<reference evidence="1" key="1">
    <citation type="submission" date="2019-11" db="EMBL/GenBank/DDBJ databases">
        <title>Characterization of Clostridium perfringens isolates from swine manure treated agricultural soils.</title>
        <authorList>
            <person name="Wushke S.T."/>
        </authorList>
    </citation>
    <scope>NUCLEOTIDE SEQUENCE</scope>
    <source>
        <strain evidence="1">X15</strain>
    </source>
</reference>
<dbReference type="EMBL" id="WNVG01001667">
    <property type="protein sequence ID" value="MDZ5035457.1"/>
    <property type="molecule type" value="Genomic_DNA"/>
</dbReference>